<feature type="coiled-coil region" evidence="1">
    <location>
        <begin position="104"/>
        <end position="164"/>
    </location>
</feature>
<accession>A0A6P4CN21</accession>
<dbReference type="PANTHER" id="PTHR33070:SF120">
    <property type="entry name" value="EXPRESSED PROTEIN"/>
    <property type="match status" value="1"/>
</dbReference>
<sequence length="291" mass="33462">MCSYSFIATSDQVHYHVRSISLPSRLHPLSNDIEIELKNFELLASSMNNADLLTRLVHLYNCVNEQIIVSSLSQKVLLHDQDQEKYLDKVLDMSLVFLDVCGSARELLQLAKEHAQELQSAMRRGKGQDCSSIKSQICDYFCFKKRAKREISKILKSLKKMENNHGFVNSKTHCLSSVSKVLRELSIVTILVLRRVLIFMCPQVLKKKNNVGEWLLLFSRKKRVINSNEIDVFPCTIIVKKTNGFVKDDLEIVKRRLEGVDKCVRELEAGLDCLFRCLIRHRVSLLNLLTP</sequence>
<dbReference type="GO" id="GO:0048364">
    <property type="term" value="P:root development"/>
    <property type="evidence" value="ECO:0007669"/>
    <property type="project" value="InterPro"/>
</dbReference>
<evidence type="ECO:0000313" key="3">
    <source>
        <dbReference type="RefSeq" id="XP_015953539.1"/>
    </source>
</evidence>
<protein>
    <submittedName>
        <fullName evidence="3">Uncharacterized protein LOC107477957</fullName>
    </submittedName>
    <submittedName>
        <fullName evidence="4">Uncharacterized protein LOC127747572</fullName>
    </submittedName>
</protein>
<organism evidence="2 3">
    <name type="scientific">Arachis duranensis</name>
    <name type="common">Wild peanut</name>
    <dbReference type="NCBI Taxonomy" id="130453"/>
    <lineage>
        <taxon>Eukaryota</taxon>
        <taxon>Viridiplantae</taxon>
        <taxon>Streptophyta</taxon>
        <taxon>Embryophyta</taxon>
        <taxon>Tracheophyta</taxon>
        <taxon>Spermatophyta</taxon>
        <taxon>Magnoliopsida</taxon>
        <taxon>eudicotyledons</taxon>
        <taxon>Gunneridae</taxon>
        <taxon>Pentapetalae</taxon>
        <taxon>rosids</taxon>
        <taxon>fabids</taxon>
        <taxon>Fabales</taxon>
        <taxon>Fabaceae</taxon>
        <taxon>Papilionoideae</taxon>
        <taxon>50 kb inversion clade</taxon>
        <taxon>dalbergioids sensu lato</taxon>
        <taxon>Dalbergieae</taxon>
        <taxon>Pterocarpus clade</taxon>
        <taxon>Arachis</taxon>
    </lineage>
</organism>
<dbReference type="KEGG" id="adu:107477957"/>
<proteinExistence type="predicted"/>
<dbReference type="GeneID" id="107477957"/>
<evidence type="ECO:0000256" key="1">
    <source>
        <dbReference type="SAM" id="Coils"/>
    </source>
</evidence>
<dbReference type="KEGG" id="adu:127747572"/>
<dbReference type="RefSeq" id="XP_015953539.1">
    <property type="nucleotide sequence ID" value="XM_016098053.1"/>
</dbReference>
<dbReference type="RefSeq" id="XP_052117575.1">
    <property type="nucleotide sequence ID" value="XM_052261615.1"/>
</dbReference>
<dbReference type="Pfam" id="PF03087">
    <property type="entry name" value="BPS1"/>
    <property type="match status" value="1"/>
</dbReference>
<dbReference type="AlphaFoldDB" id="A0A6P4CN21"/>
<name>A0A6P4CN21_ARADU</name>
<dbReference type="InterPro" id="IPR004320">
    <property type="entry name" value="BPS1_pln"/>
</dbReference>
<reference evidence="2" key="1">
    <citation type="journal article" date="2016" name="Nat. Genet.">
        <title>The genome sequences of Arachis duranensis and Arachis ipaensis, the diploid ancestors of cultivated peanut.</title>
        <authorList>
            <person name="Bertioli D.J."/>
            <person name="Cannon S.B."/>
            <person name="Froenicke L."/>
            <person name="Huang G."/>
            <person name="Farmer A.D."/>
            <person name="Cannon E.K."/>
            <person name="Liu X."/>
            <person name="Gao D."/>
            <person name="Clevenger J."/>
            <person name="Dash S."/>
            <person name="Ren L."/>
            <person name="Moretzsohn M.C."/>
            <person name="Shirasawa K."/>
            <person name="Huang W."/>
            <person name="Vidigal B."/>
            <person name="Abernathy B."/>
            <person name="Chu Y."/>
            <person name="Niederhuth C.E."/>
            <person name="Umale P."/>
            <person name="Araujo A.C."/>
            <person name="Kozik A."/>
            <person name="Kim K.D."/>
            <person name="Burow M.D."/>
            <person name="Varshney R.K."/>
            <person name="Wang X."/>
            <person name="Zhang X."/>
            <person name="Barkley N."/>
            <person name="Guimaraes P.M."/>
            <person name="Isobe S."/>
            <person name="Guo B."/>
            <person name="Liao B."/>
            <person name="Stalker H.T."/>
            <person name="Schmitz R.J."/>
            <person name="Scheffler B.E."/>
            <person name="Leal-Bertioli S.C."/>
            <person name="Xun X."/>
            <person name="Jackson S.A."/>
            <person name="Michelmore R."/>
            <person name="Ozias-Akins P."/>
        </authorList>
    </citation>
    <scope>NUCLEOTIDE SEQUENCE [LARGE SCALE GENOMIC DNA]</scope>
    <source>
        <strain evidence="2">cv. V14167</strain>
    </source>
</reference>
<evidence type="ECO:0000313" key="4">
    <source>
        <dbReference type="RefSeq" id="XP_052117575.1"/>
    </source>
</evidence>
<evidence type="ECO:0000313" key="2">
    <source>
        <dbReference type="Proteomes" id="UP000515211"/>
    </source>
</evidence>
<keyword evidence="1" id="KW-0175">Coiled coil</keyword>
<dbReference type="OrthoDB" id="1701699at2759"/>
<dbReference type="GO" id="GO:0048367">
    <property type="term" value="P:shoot system development"/>
    <property type="evidence" value="ECO:0007669"/>
    <property type="project" value="InterPro"/>
</dbReference>
<keyword evidence="2" id="KW-1185">Reference proteome</keyword>
<gene>
    <name evidence="3" type="primary">LOC107477957</name>
    <name evidence="4" type="synonym">LOC127747572</name>
</gene>
<dbReference type="Proteomes" id="UP000515211">
    <property type="component" value="Chromosome 1"/>
</dbReference>
<dbReference type="PANTHER" id="PTHR33070">
    <property type="entry name" value="OS06G0725500 PROTEIN"/>
    <property type="match status" value="1"/>
</dbReference>
<reference evidence="3 4" key="2">
    <citation type="submission" date="2025-04" db="UniProtKB">
        <authorList>
            <consortium name="RefSeq"/>
        </authorList>
    </citation>
    <scope>IDENTIFICATION</scope>
    <source>
        <tissue evidence="3 4">Whole plant</tissue>
    </source>
</reference>